<protein>
    <submittedName>
        <fullName evidence="2">Uncharacterized protein</fullName>
    </submittedName>
</protein>
<organism evidence="2">
    <name type="scientific">Raoultella planticola</name>
    <name type="common">Klebsiella planticola</name>
    <dbReference type="NCBI Taxonomy" id="575"/>
    <lineage>
        <taxon>Bacteria</taxon>
        <taxon>Pseudomonadati</taxon>
        <taxon>Pseudomonadota</taxon>
        <taxon>Gammaproteobacteria</taxon>
        <taxon>Enterobacterales</taxon>
        <taxon>Enterobacteriaceae</taxon>
        <taxon>Klebsiella/Raoultella group</taxon>
        <taxon>Raoultella</taxon>
    </lineage>
</organism>
<evidence type="ECO:0000256" key="1">
    <source>
        <dbReference type="SAM" id="Phobius"/>
    </source>
</evidence>
<sequence length="61" mass="6544">MPPSFNSNYSGHIKEGFRMEQIAKPHCGAGWIACLTVAGTLLCLPWSLSDYWSAGVMPSAG</sequence>
<evidence type="ECO:0000313" key="2">
    <source>
        <dbReference type="EMBL" id="QFG76751.1"/>
    </source>
</evidence>
<dbReference type="EMBL" id="CP029752">
    <property type="protein sequence ID" value="QFG76751.1"/>
    <property type="molecule type" value="Genomic_DNA"/>
</dbReference>
<feature type="transmembrane region" description="Helical" evidence="1">
    <location>
        <begin position="28"/>
        <end position="48"/>
    </location>
</feature>
<name>A0A5P6AAA1_RAOPL</name>
<reference evidence="2" key="1">
    <citation type="submission" date="2018-05" db="EMBL/GenBank/DDBJ databases">
        <title>Bacterial isolates from healthy term breastfed infants carrying antibiotic resistance genes.</title>
        <authorList>
            <person name="Casaburi G."/>
        </authorList>
    </citation>
    <scope>NUCLEOTIDE SEQUENCE [LARGE SCALE GENOMIC DNA]</scope>
    <source>
        <strain evidence="2">7084_4</strain>
    </source>
</reference>
<proteinExistence type="predicted"/>
<accession>A0A5P6AAA1</accession>
<keyword evidence="1" id="KW-0812">Transmembrane</keyword>
<keyword evidence="1" id="KW-1133">Transmembrane helix</keyword>
<dbReference type="AlphaFoldDB" id="A0A5P6AAA1"/>
<keyword evidence="1" id="KW-0472">Membrane</keyword>
<gene>
    <name evidence="2" type="ORF">DMB90_12355</name>
</gene>